<dbReference type="EMBL" id="CM056742">
    <property type="protein sequence ID" value="KAJ8675337.1"/>
    <property type="molecule type" value="Genomic_DNA"/>
</dbReference>
<proteinExistence type="predicted"/>
<comment type="caution">
    <text evidence="1">The sequence shown here is derived from an EMBL/GenBank/DDBJ whole genome shotgun (WGS) entry which is preliminary data.</text>
</comment>
<evidence type="ECO:0000313" key="1">
    <source>
        <dbReference type="EMBL" id="KAJ8675337.1"/>
    </source>
</evidence>
<reference evidence="1" key="1">
    <citation type="submission" date="2023-04" db="EMBL/GenBank/DDBJ databases">
        <title>A chromosome-level genome assembly of the parasitoid wasp Eretmocerus hayati.</title>
        <authorList>
            <person name="Zhong Y."/>
            <person name="Liu S."/>
            <person name="Liu Y."/>
        </authorList>
    </citation>
    <scope>NUCLEOTIDE SEQUENCE</scope>
    <source>
        <strain evidence="1">ZJU_SS_LIU_2023</strain>
    </source>
</reference>
<sequence>MLFINFFSYEIRAVDSLYVKGFPVLTVTVRARNHINLVESIMGFLDILFQIQAISFSLAVGSPHIQNEHPLLDCGGNDQVFYLAEHIAHQCFSDSGTLALSNESLNQSVSNMLDLPMPMNIFRTGKDSPMKKHFRHKNVFKLNEEIVRNLTESARSVIMMVQVDMNITKLLDEFRNSIWWRHDAPYLLIDGSEDQSCARANEILTTLWTFKILNAIFLCKKPANRPRILTLNPYQSTFPHSWKALENVDASKQSITLLLYNLGLEKTLPEGELLIP</sequence>
<dbReference type="Proteomes" id="UP001239111">
    <property type="component" value="Chromosome 2"/>
</dbReference>
<evidence type="ECO:0000313" key="2">
    <source>
        <dbReference type="Proteomes" id="UP001239111"/>
    </source>
</evidence>
<protein>
    <submittedName>
        <fullName evidence="1">Uncharacterized protein</fullName>
    </submittedName>
</protein>
<keyword evidence="2" id="KW-1185">Reference proteome</keyword>
<name>A0ACC2NW36_9HYME</name>
<organism evidence="1 2">
    <name type="scientific">Eretmocerus hayati</name>
    <dbReference type="NCBI Taxonomy" id="131215"/>
    <lineage>
        <taxon>Eukaryota</taxon>
        <taxon>Metazoa</taxon>
        <taxon>Ecdysozoa</taxon>
        <taxon>Arthropoda</taxon>
        <taxon>Hexapoda</taxon>
        <taxon>Insecta</taxon>
        <taxon>Pterygota</taxon>
        <taxon>Neoptera</taxon>
        <taxon>Endopterygota</taxon>
        <taxon>Hymenoptera</taxon>
        <taxon>Apocrita</taxon>
        <taxon>Proctotrupomorpha</taxon>
        <taxon>Chalcidoidea</taxon>
        <taxon>Aphelinidae</taxon>
        <taxon>Aphelininae</taxon>
        <taxon>Eretmocerus</taxon>
    </lineage>
</organism>
<gene>
    <name evidence="1" type="ORF">QAD02_011123</name>
</gene>
<accession>A0ACC2NW36</accession>